<dbReference type="RefSeq" id="WP_054965023.1">
    <property type="nucleotide sequence ID" value="NZ_FMUN01000004.1"/>
</dbReference>
<dbReference type="OrthoDB" id="9802362at2"/>
<proteinExistence type="inferred from homology"/>
<dbReference type="GO" id="GO:0006635">
    <property type="term" value="P:fatty acid beta-oxidation"/>
    <property type="evidence" value="ECO:0007669"/>
    <property type="project" value="TreeGrafter"/>
</dbReference>
<evidence type="ECO:0000256" key="1">
    <source>
        <dbReference type="ARBA" id="ARBA00005254"/>
    </source>
</evidence>
<dbReference type="Proteomes" id="UP000183104">
    <property type="component" value="Unassembled WGS sequence"/>
</dbReference>
<organism evidence="2 3">
    <name type="scientific">Thiohalorhabdus denitrificans</name>
    <dbReference type="NCBI Taxonomy" id="381306"/>
    <lineage>
        <taxon>Bacteria</taxon>
        <taxon>Pseudomonadati</taxon>
        <taxon>Pseudomonadota</taxon>
        <taxon>Gammaproteobacteria</taxon>
        <taxon>Thiohalorhabdales</taxon>
        <taxon>Thiohalorhabdaceae</taxon>
        <taxon>Thiohalorhabdus</taxon>
    </lineage>
</organism>
<comment type="similarity">
    <text evidence="1">Belongs to the enoyl-CoA hydratase/isomerase family.</text>
</comment>
<dbReference type="PANTHER" id="PTHR11941:SF54">
    <property type="entry name" value="ENOYL-COA HYDRATASE, MITOCHONDRIAL"/>
    <property type="match status" value="1"/>
</dbReference>
<dbReference type="SUPFAM" id="SSF52096">
    <property type="entry name" value="ClpP/crotonase"/>
    <property type="match status" value="1"/>
</dbReference>
<dbReference type="Gene3D" id="6.20.390.30">
    <property type="match status" value="1"/>
</dbReference>
<dbReference type="AlphaFoldDB" id="A0A0P9C862"/>
<dbReference type="GO" id="GO:0003824">
    <property type="term" value="F:catalytic activity"/>
    <property type="evidence" value="ECO:0007669"/>
    <property type="project" value="UniProtKB-ARBA"/>
</dbReference>
<dbReference type="CDD" id="cd06558">
    <property type="entry name" value="crotonase-like"/>
    <property type="match status" value="1"/>
</dbReference>
<name>A0A0P9C862_9GAMM</name>
<dbReference type="NCBIfam" id="NF006452">
    <property type="entry name" value="PRK08788.1"/>
    <property type="match status" value="1"/>
</dbReference>
<dbReference type="InterPro" id="IPR029045">
    <property type="entry name" value="ClpP/crotonase-like_dom_sf"/>
</dbReference>
<dbReference type="InterPro" id="IPR001753">
    <property type="entry name" value="Enoyl-CoA_hydra/iso"/>
</dbReference>
<keyword evidence="3" id="KW-1185">Reference proteome</keyword>
<evidence type="ECO:0000313" key="3">
    <source>
        <dbReference type="Proteomes" id="UP000183104"/>
    </source>
</evidence>
<dbReference type="PATRIC" id="fig|381306.5.peg.2035"/>
<gene>
    <name evidence="2" type="ORF">SAMN05661077_1672</name>
</gene>
<sequence length="293" mass="32755">MSNLFQFPEASHVYQQSEVELDRELGVATLNMAPQPRPAFTPELLADIEAFQKEVAHRVRQQPQRRSPDIRYMVLASNLDGIYNFGGDLSRFLSLIRAGDREGLLGYALACVRAGHRFSVGMDLPLTSLALVEGRAQGGGLEAALSCNVVIAEKGTQMGFPEVLFNLFPGMGAYSYLSRRIAPSLAERMILSGRLYEAEELYEMGVVDVLAEPGQGREKLVEYIAEAEKHSSVHGLLRRIHSSHNRVPFEELRDITELWVDSALGLGERELRTMERLVRAQDRRTGQKLSRAE</sequence>
<evidence type="ECO:0000313" key="2">
    <source>
        <dbReference type="EMBL" id="SCY27499.1"/>
    </source>
</evidence>
<accession>A0A0P9C862</accession>
<reference evidence="3" key="1">
    <citation type="submission" date="2016-10" db="EMBL/GenBank/DDBJ databases">
        <authorList>
            <person name="Varghese N."/>
        </authorList>
    </citation>
    <scope>NUCLEOTIDE SEQUENCE [LARGE SCALE GENOMIC DNA]</scope>
    <source>
        <strain evidence="3">HL 19</strain>
    </source>
</reference>
<dbReference type="Pfam" id="PF00378">
    <property type="entry name" value="ECH_1"/>
    <property type="match status" value="1"/>
</dbReference>
<dbReference type="PANTHER" id="PTHR11941">
    <property type="entry name" value="ENOYL-COA HYDRATASE-RELATED"/>
    <property type="match status" value="1"/>
</dbReference>
<dbReference type="Gene3D" id="3.90.226.10">
    <property type="entry name" value="2-enoyl-CoA Hydratase, Chain A, domain 1"/>
    <property type="match status" value="1"/>
</dbReference>
<dbReference type="EMBL" id="FMUN01000004">
    <property type="protein sequence ID" value="SCY27499.1"/>
    <property type="molecule type" value="Genomic_DNA"/>
</dbReference>
<protein>
    <submittedName>
        <fullName evidence="2">DSF synthase</fullName>
    </submittedName>
</protein>
<dbReference type="STRING" id="381306.AN478_02395"/>